<evidence type="ECO:0000313" key="2">
    <source>
        <dbReference type="EMBL" id="OWQ96449.1"/>
    </source>
</evidence>
<evidence type="ECO:0000256" key="1">
    <source>
        <dbReference type="SAM" id="SignalP"/>
    </source>
</evidence>
<keyword evidence="1" id="KW-0732">Signal</keyword>
<feature type="chain" id="PRO_5012761552" description="DUF3455 domain-containing protein" evidence="1">
    <location>
        <begin position="23"/>
        <end position="181"/>
    </location>
</feature>
<proteinExistence type="predicted"/>
<name>A0A254N380_9BURK</name>
<sequence>MRNFRSILIFSAAALLAPHTFAAAESENSVPESLRPDASQQAVLHVHAIGRQIYECAKGAQDIWAWQFKHPEAELFDESGKKVGNHGAGPSWTLNDGSSVVGQVQASMQAPMPGAIPWLLLNVKSHAGGGMLNTVTSIQRLATQGGVAPVKDGCTSMVAGQIVSVVYTADYAFWSPKTSKP</sequence>
<protein>
    <recommendedName>
        <fullName evidence="4">DUF3455 domain-containing protein</fullName>
    </recommendedName>
</protein>
<feature type="signal peptide" evidence="1">
    <location>
        <begin position="1"/>
        <end position="22"/>
    </location>
</feature>
<organism evidence="2 3">
    <name type="scientific">Roseateles puraquae</name>
    <dbReference type="NCBI Taxonomy" id="431059"/>
    <lineage>
        <taxon>Bacteria</taxon>
        <taxon>Pseudomonadati</taxon>
        <taxon>Pseudomonadota</taxon>
        <taxon>Betaproteobacteria</taxon>
        <taxon>Burkholderiales</taxon>
        <taxon>Sphaerotilaceae</taxon>
        <taxon>Roseateles</taxon>
    </lineage>
</organism>
<dbReference type="EMBL" id="NISI01000033">
    <property type="protein sequence ID" value="OWQ96449.1"/>
    <property type="molecule type" value="Genomic_DNA"/>
</dbReference>
<reference evidence="2 3" key="1">
    <citation type="journal article" date="2007" name="Int. J. Syst. Evol. Microbiol.">
        <title>Description of Pelomonas aquatica sp. nov. and Pelomonas puraquae sp. nov., isolated from industrial and haemodialysis water.</title>
        <authorList>
            <person name="Gomila M."/>
            <person name="Bowien B."/>
            <person name="Falsen E."/>
            <person name="Moore E.R."/>
            <person name="Lalucat J."/>
        </authorList>
    </citation>
    <scope>NUCLEOTIDE SEQUENCE [LARGE SCALE GENOMIC DNA]</scope>
    <source>
        <strain evidence="2 3">CCUG 52769</strain>
    </source>
</reference>
<comment type="caution">
    <text evidence="2">The sequence shown here is derived from an EMBL/GenBank/DDBJ whole genome shotgun (WGS) entry which is preliminary data.</text>
</comment>
<keyword evidence="3" id="KW-1185">Reference proteome</keyword>
<dbReference type="Pfam" id="PF11937">
    <property type="entry name" value="DUF3455"/>
    <property type="match status" value="1"/>
</dbReference>
<dbReference type="OrthoDB" id="193535at2"/>
<dbReference type="PANTHER" id="PTHR35567:SF1">
    <property type="entry name" value="CONSERVED FUNGAL PROTEIN (AFU_ORTHOLOGUE AFUA_1G14230)"/>
    <property type="match status" value="1"/>
</dbReference>
<dbReference type="RefSeq" id="WP_088486430.1">
    <property type="nucleotide sequence ID" value="NZ_NISI01000033.1"/>
</dbReference>
<gene>
    <name evidence="2" type="ORF">CDO81_27335</name>
</gene>
<evidence type="ECO:0000313" key="3">
    <source>
        <dbReference type="Proteomes" id="UP000197446"/>
    </source>
</evidence>
<dbReference type="InterPro" id="IPR021851">
    <property type="entry name" value="DUF3455"/>
</dbReference>
<dbReference type="Proteomes" id="UP000197446">
    <property type="component" value="Unassembled WGS sequence"/>
</dbReference>
<evidence type="ECO:0008006" key="4">
    <source>
        <dbReference type="Google" id="ProtNLM"/>
    </source>
</evidence>
<dbReference type="PANTHER" id="PTHR35567">
    <property type="entry name" value="MALATE DEHYDROGENASE (AFU_ORTHOLOGUE AFUA_2G13800)"/>
    <property type="match status" value="1"/>
</dbReference>
<dbReference type="AlphaFoldDB" id="A0A254N380"/>
<accession>A0A254N380</accession>